<keyword evidence="6 8" id="KW-1133">Transmembrane helix</keyword>
<dbReference type="PANTHER" id="PTHR22950">
    <property type="entry name" value="AMINO ACID TRANSPORTER"/>
    <property type="match status" value="1"/>
</dbReference>
<keyword evidence="3" id="KW-1003">Cell membrane</keyword>
<evidence type="ECO:0000256" key="2">
    <source>
        <dbReference type="ARBA" id="ARBA00022448"/>
    </source>
</evidence>
<dbReference type="InterPro" id="IPR018227">
    <property type="entry name" value="Amino_acid_transport_2"/>
</dbReference>
<accession>A0A0G1Q9R8</accession>
<evidence type="ECO:0000256" key="1">
    <source>
        <dbReference type="ARBA" id="ARBA00004429"/>
    </source>
</evidence>
<feature type="transmembrane region" description="Helical" evidence="8">
    <location>
        <begin position="151"/>
        <end position="176"/>
    </location>
</feature>
<dbReference type="EMBL" id="LCLJ01000023">
    <property type="protein sequence ID" value="KKU14473.1"/>
    <property type="molecule type" value="Genomic_DNA"/>
</dbReference>
<keyword evidence="4" id="KW-0997">Cell inner membrane</keyword>
<dbReference type="Proteomes" id="UP000034727">
    <property type="component" value="Unassembled WGS sequence"/>
</dbReference>
<evidence type="ECO:0000256" key="7">
    <source>
        <dbReference type="ARBA" id="ARBA00023136"/>
    </source>
</evidence>
<dbReference type="GO" id="GO:0005886">
    <property type="term" value="C:plasma membrane"/>
    <property type="evidence" value="ECO:0007669"/>
    <property type="project" value="UniProtKB-SubCell"/>
</dbReference>
<feature type="transmembrane region" description="Helical" evidence="8">
    <location>
        <begin position="18"/>
        <end position="41"/>
    </location>
</feature>
<dbReference type="Pfam" id="PF03222">
    <property type="entry name" value="Trp_Tyr_perm"/>
    <property type="match status" value="1"/>
</dbReference>
<feature type="transmembrane region" description="Helical" evidence="8">
    <location>
        <begin position="94"/>
        <end position="114"/>
    </location>
</feature>
<name>A0A0G1Q9R8_9BACT</name>
<organism evidence="9 10">
    <name type="scientific">Candidatus Jorgensenbacteria bacterium GW2011_GWA2_45_9</name>
    <dbReference type="NCBI Taxonomy" id="1618663"/>
    <lineage>
        <taxon>Bacteria</taxon>
        <taxon>Candidatus Joergenseniibacteriota</taxon>
    </lineage>
</organism>
<evidence type="ECO:0000313" key="9">
    <source>
        <dbReference type="EMBL" id="KKU14473.1"/>
    </source>
</evidence>
<feature type="transmembrane region" description="Helical" evidence="8">
    <location>
        <begin position="120"/>
        <end position="144"/>
    </location>
</feature>
<feature type="transmembrane region" description="Helical" evidence="8">
    <location>
        <begin position="363"/>
        <end position="383"/>
    </location>
</feature>
<keyword evidence="2" id="KW-0813">Transport</keyword>
<feature type="transmembrane region" description="Helical" evidence="8">
    <location>
        <begin position="229"/>
        <end position="253"/>
    </location>
</feature>
<feature type="transmembrane region" description="Helical" evidence="8">
    <location>
        <begin position="331"/>
        <end position="351"/>
    </location>
</feature>
<reference evidence="9 10" key="1">
    <citation type="journal article" date="2015" name="Nature">
        <title>rRNA introns, odd ribosomes, and small enigmatic genomes across a large radiation of phyla.</title>
        <authorList>
            <person name="Brown C.T."/>
            <person name="Hug L.A."/>
            <person name="Thomas B.C."/>
            <person name="Sharon I."/>
            <person name="Castelle C.J."/>
            <person name="Singh A."/>
            <person name="Wilkins M.J."/>
            <person name="Williams K.H."/>
            <person name="Banfield J.F."/>
        </authorList>
    </citation>
    <scope>NUCLEOTIDE SEQUENCE [LARGE SCALE GENOMIC DNA]</scope>
</reference>
<comment type="subcellular location">
    <subcellularLocation>
        <location evidence="1">Cell inner membrane</location>
        <topology evidence="1">Multi-pass membrane protein</topology>
    </subcellularLocation>
</comment>
<gene>
    <name evidence="9" type="ORF">UX22_C0023G0009</name>
</gene>
<feature type="transmembrane region" description="Helical" evidence="8">
    <location>
        <begin position="47"/>
        <end position="73"/>
    </location>
</feature>
<protein>
    <recommendedName>
        <fullName evidence="11">Aromatic amino acid permease</fullName>
    </recommendedName>
</protein>
<keyword evidence="7 8" id="KW-0472">Membrane</keyword>
<evidence type="ECO:0000256" key="5">
    <source>
        <dbReference type="ARBA" id="ARBA00022692"/>
    </source>
</evidence>
<feature type="transmembrane region" description="Helical" evidence="8">
    <location>
        <begin position="307"/>
        <end position="325"/>
    </location>
</feature>
<evidence type="ECO:0000256" key="8">
    <source>
        <dbReference type="SAM" id="Phobius"/>
    </source>
</evidence>
<evidence type="ECO:0000313" key="10">
    <source>
        <dbReference type="Proteomes" id="UP000034727"/>
    </source>
</evidence>
<evidence type="ECO:0008006" key="11">
    <source>
        <dbReference type="Google" id="ProtNLM"/>
    </source>
</evidence>
<dbReference type="AlphaFoldDB" id="A0A0G1Q9R8"/>
<sequence>MAFLSCRRSVKKQMNWRFLLAVGILSGTIIGAGVFSLPYIFSVTGAVYGLICLVVFAAVYAVTYSMYADLLLLETKRHDFLFLAKKHLPPAVSPFANAVVLGGLVFALVVYLALIPSFVFFALGVSGWWVVFLFWLFSSLFLFIKTDSLGVAEIIGIVSIIAAVAFMMFLGFRFSFGRVNFLPSPFNSAMFFLPFGPLLFSFAGRSALGSVVEVWREAKSKLRRFSIKSAITAGVFIPAAVYILFIFSVLKIAPAASEDAISALLFLPLYAKTIIGIVGFLTIWTSYVMLESNVKNILVYDARVPKILAFGIPLVFPLVLFAAGFNNFLETISIAGGVFVAIESIVVVWMWRRAFKNSPRRPLTIPLFLIFGIAFLYAVSRVFV</sequence>
<evidence type="ECO:0000256" key="6">
    <source>
        <dbReference type="ARBA" id="ARBA00022989"/>
    </source>
</evidence>
<dbReference type="Gene3D" id="1.20.1740.10">
    <property type="entry name" value="Amino acid/polyamine transporter I"/>
    <property type="match status" value="1"/>
</dbReference>
<feature type="transmembrane region" description="Helical" evidence="8">
    <location>
        <begin position="188"/>
        <end position="208"/>
    </location>
</feature>
<keyword evidence="5 8" id="KW-0812">Transmembrane</keyword>
<feature type="transmembrane region" description="Helical" evidence="8">
    <location>
        <begin position="265"/>
        <end position="287"/>
    </location>
</feature>
<evidence type="ECO:0000256" key="3">
    <source>
        <dbReference type="ARBA" id="ARBA00022475"/>
    </source>
</evidence>
<dbReference type="GO" id="GO:0015179">
    <property type="term" value="F:L-amino acid transmembrane transporter activity"/>
    <property type="evidence" value="ECO:0007669"/>
    <property type="project" value="TreeGrafter"/>
</dbReference>
<comment type="caution">
    <text evidence="9">The sequence shown here is derived from an EMBL/GenBank/DDBJ whole genome shotgun (WGS) entry which is preliminary data.</text>
</comment>
<evidence type="ECO:0000256" key="4">
    <source>
        <dbReference type="ARBA" id="ARBA00022519"/>
    </source>
</evidence>
<proteinExistence type="predicted"/>